<sequence>MILVPIPSPLASKQILYFRIMNCEIPLGFVKFFEQPPMNNPPGGINYREHLNITHSVFVTGGTGKLVKPTQRKVNNQRVYTCANMASFSWLYSEKVFAYFNFCAGSW</sequence>
<reference evidence="1 2" key="1">
    <citation type="journal article" date="2024" name="BMC Genomics">
        <title>De novo assembly and annotation of Popillia japonica's genome with initial clues to its potential as an invasive pest.</title>
        <authorList>
            <person name="Cucini C."/>
            <person name="Boschi S."/>
            <person name="Funari R."/>
            <person name="Cardaioli E."/>
            <person name="Iannotti N."/>
            <person name="Marturano G."/>
            <person name="Paoli F."/>
            <person name="Bruttini M."/>
            <person name="Carapelli A."/>
            <person name="Frati F."/>
            <person name="Nardi F."/>
        </authorList>
    </citation>
    <scope>NUCLEOTIDE SEQUENCE [LARGE SCALE GENOMIC DNA]</scope>
    <source>
        <strain evidence="1">DMR45628</strain>
    </source>
</reference>
<evidence type="ECO:0000313" key="2">
    <source>
        <dbReference type="Proteomes" id="UP001458880"/>
    </source>
</evidence>
<keyword evidence="2" id="KW-1185">Reference proteome</keyword>
<protein>
    <submittedName>
        <fullName evidence="1">Uncharacterized protein</fullName>
    </submittedName>
</protein>
<name>A0AAW1JGY7_POPJA</name>
<gene>
    <name evidence="1" type="ORF">QE152_g29829</name>
</gene>
<comment type="caution">
    <text evidence="1">The sequence shown here is derived from an EMBL/GenBank/DDBJ whole genome shotgun (WGS) entry which is preliminary data.</text>
</comment>
<evidence type="ECO:0000313" key="1">
    <source>
        <dbReference type="EMBL" id="KAK9702611.1"/>
    </source>
</evidence>
<organism evidence="1 2">
    <name type="scientific">Popillia japonica</name>
    <name type="common">Japanese beetle</name>
    <dbReference type="NCBI Taxonomy" id="7064"/>
    <lineage>
        <taxon>Eukaryota</taxon>
        <taxon>Metazoa</taxon>
        <taxon>Ecdysozoa</taxon>
        <taxon>Arthropoda</taxon>
        <taxon>Hexapoda</taxon>
        <taxon>Insecta</taxon>
        <taxon>Pterygota</taxon>
        <taxon>Neoptera</taxon>
        <taxon>Endopterygota</taxon>
        <taxon>Coleoptera</taxon>
        <taxon>Polyphaga</taxon>
        <taxon>Scarabaeiformia</taxon>
        <taxon>Scarabaeidae</taxon>
        <taxon>Rutelinae</taxon>
        <taxon>Popillia</taxon>
    </lineage>
</organism>
<dbReference type="EMBL" id="JASPKY010000388">
    <property type="protein sequence ID" value="KAK9702611.1"/>
    <property type="molecule type" value="Genomic_DNA"/>
</dbReference>
<proteinExistence type="predicted"/>
<dbReference type="Proteomes" id="UP001458880">
    <property type="component" value="Unassembled WGS sequence"/>
</dbReference>
<dbReference type="AlphaFoldDB" id="A0AAW1JGY7"/>
<accession>A0AAW1JGY7</accession>